<organism evidence="1">
    <name type="scientific">Fervidicoccus fontis</name>
    <dbReference type="NCBI Taxonomy" id="683846"/>
    <lineage>
        <taxon>Archaea</taxon>
        <taxon>Thermoproteota</taxon>
        <taxon>Thermoprotei</taxon>
        <taxon>Fervidicoccales</taxon>
        <taxon>Fervidicoccaceae</taxon>
        <taxon>Fervidicoccus</taxon>
    </lineage>
</organism>
<dbReference type="EMBL" id="DRZC01000026">
    <property type="protein sequence ID" value="HHQ80187.1"/>
    <property type="molecule type" value="Genomic_DNA"/>
</dbReference>
<dbReference type="GO" id="GO:0003746">
    <property type="term" value="F:translation elongation factor activity"/>
    <property type="evidence" value="ECO:0007669"/>
    <property type="project" value="UniProtKB-KW"/>
</dbReference>
<proteinExistence type="predicted"/>
<evidence type="ECO:0000313" key="1">
    <source>
        <dbReference type="EMBL" id="HHQ80187.1"/>
    </source>
</evidence>
<sequence>MVKIPLDHICLKTGLLCPRCQVLVESGEVRKDEIPIMKVLLELEENDSFRGLRDAKYVRSLRLKDLTIVVLKAKNLAPPELNKIARRLGEALGTRVQVVEHTRDIKRMMAELVSPASITGVNMVWLPDGTTQYVVRISRHEEKLLPAGREVLEEALSVLLNAQIRIKIE</sequence>
<protein>
    <submittedName>
        <fullName evidence="1">Transcription elongation factor NusA</fullName>
    </submittedName>
</protein>
<keyword evidence="1" id="KW-0648">Protein biosynthesis</keyword>
<name>A0A7J3ZJC0_9CREN</name>
<dbReference type="AlphaFoldDB" id="A0A7J3ZJC0"/>
<dbReference type="NCBIfam" id="NF005013">
    <property type="entry name" value="PRK06418.1"/>
    <property type="match status" value="1"/>
</dbReference>
<gene>
    <name evidence="1" type="ORF">ENM78_01805</name>
</gene>
<comment type="caution">
    <text evidence="1">The sequence shown here is derived from an EMBL/GenBank/DDBJ whole genome shotgun (WGS) entry which is preliminary data.</text>
</comment>
<keyword evidence="1" id="KW-0251">Elongation factor</keyword>
<reference evidence="1" key="1">
    <citation type="journal article" date="2020" name="mSystems">
        <title>Genome- and Community-Level Interaction Insights into Carbon Utilization and Element Cycling Functions of Hydrothermarchaeota in Hydrothermal Sediment.</title>
        <authorList>
            <person name="Zhou Z."/>
            <person name="Liu Y."/>
            <person name="Xu W."/>
            <person name="Pan J."/>
            <person name="Luo Z.H."/>
            <person name="Li M."/>
        </authorList>
    </citation>
    <scope>NUCLEOTIDE SEQUENCE [LARGE SCALE GENOMIC DNA]</scope>
    <source>
        <strain evidence="1">SpSt-1116</strain>
    </source>
</reference>
<accession>A0A7J3ZJC0</accession>